<keyword evidence="3" id="KW-0349">Heme</keyword>
<comment type="similarity">
    <text evidence="8">Belongs to the DyP-type peroxidase family.</text>
</comment>
<evidence type="ECO:0000256" key="1">
    <source>
        <dbReference type="ARBA" id="ARBA00001970"/>
    </source>
</evidence>
<dbReference type="Pfam" id="PF21105">
    <property type="entry name" value="DyP_N"/>
    <property type="match status" value="1"/>
</dbReference>
<protein>
    <submittedName>
        <fullName evidence="12">Dyp-type peroxidase</fullName>
    </submittedName>
</protein>
<dbReference type="Pfam" id="PF20628">
    <property type="entry name" value="Dyp_perox_C"/>
    <property type="match status" value="1"/>
</dbReference>
<feature type="region of interest" description="Disordered" evidence="9">
    <location>
        <begin position="427"/>
        <end position="447"/>
    </location>
</feature>
<evidence type="ECO:0000313" key="12">
    <source>
        <dbReference type="EMBL" id="MFI1714521.1"/>
    </source>
</evidence>
<dbReference type="PROSITE" id="PS51404">
    <property type="entry name" value="DYP_PEROXIDASE"/>
    <property type="match status" value="1"/>
</dbReference>
<dbReference type="PANTHER" id="PTHR30521">
    <property type="entry name" value="DEFERROCHELATASE/PEROXIDASE"/>
    <property type="match status" value="1"/>
</dbReference>
<evidence type="ECO:0000256" key="9">
    <source>
        <dbReference type="SAM" id="MobiDB-lite"/>
    </source>
</evidence>
<evidence type="ECO:0000256" key="5">
    <source>
        <dbReference type="ARBA" id="ARBA00022729"/>
    </source>
</evidence>
<gene>
    <name evidence="12" type="ORF">ACH407_13235</name>
</gene>
<dbReference type="InterPro" id="IPR049509">
    <property type="entry name" value="DyP_N"/>
</dbReference>
<evidence type="ECO:0000256" key="4">
    <source>
        <dbReference type="ARBA" id="ARBA00022723"/>
    </source>
</evidence>
<evidence type="ECO:0000259" key="10">
    <source>
        <dbReference type="Pfam" id="PF20628"/>
    </source>
</evidence>
<accession>A0ABW7U9P7</accession>
<dbReference type="InterPro" id="IPR006314">
    <property type="entry name" value="Dyp_peroxidase"/>
</dbReference>
<proteinExistence type="inferred from homology"/>
<dbReference type="PANTHER" id="PTHR30521:SF4">
    <property type="entry name" value="DEFERROCHELATASE"/>
    <property type="match status" value="1"/>
</dbReference>
<sequence length="757" mass="82992">MPAQLTLRDSTEIQGDILAGFKKDNVSLLLLQFGDVTAARSWLEALVPQIATTRQVAEFNARFSEARRNSMGDDPQHLKATWLGLALTHPGLQFFTNKEKIFDSVPGGSTVEAFVQGASDRALALGDTDDSDPKGWLFGYDHSRVVHAVLTIACDTEDDLRNELARQREAASRAGAVVVFQQDGTTLPGDSAGKEHFGFKDGVSEPGVRGFEEEDPARPGYVLGHPGTRLISADKFVVDATGDGKRPTGVPPWMRNGSFQVLRRLHQDVPGWWAQVGVELKRLKAAKAVDDRTTQEWLAARLVGRWPSGASVANCPMKPAGKPEPEPDNDITFKDDPDGLVTPLFSHLRKTNPRDGLVDEGELVDERFMDERRIIRRGIPYGRPFNPTQGEGAGADDPRGLVFVCYQADLVRQFEFIQADWVNDPDFPHDRPHRPGPDPMVSGQLTDVNDGQVSFESRNAAGERQTTTLGFRPFVRTEGAVYAFSPSLSTLRGLAQGRLESGGSVTPVPDPQARPVDAVVPRPGHPGCYLAFQGGRAVPLSSSVGGGDATLALEDPDGRPLSFWDDLHDIERVDAAWPVPGRQEVGGESGHWLFFTGDDGRQRYRYVLVDGQEPVRVRVDGNRARPLSQWTSFDAAPDPVTHVDAVLPIPDKQPGGDGRYHYWMFHTTPAGQRYRIISLQAGGYRDRRESGDNEISLWSSLAGVEHVDAVQPVPGRQPGNAQNWYWVFHKGGYRVTSVADGSAHTDAVVQRDRPLPG</sequence>
<dbReference type="InterPro" id="IPR048328">
    <property type="entry name" value="Dyp_perox_C"/>
</dbReference>
<organism evidence="12 13">
    <name type="scientific">Streptomyces litmocidini</name>
    <dbReference type="NCBI Taxonomy" id="67318"/>
    <lineage>
        <taxon>Bacteria</taxon>
        <taxon>Bacillati</taxon>
        <taxon>Actinomycetota</taxon>
        <taxon>Actinomycetes</taxon>
        <taxon>Kitasatosporales</taxon>
        <taxon>Streptomycetaceae</taxon>
        <taxon>Streptomyces</taxon>
    </lineage>
</organism>
<dbReference type="NCBIfam" id="TIGR01413">
    <property type="entry name" value="Dyp_perox_fam"/>
    <property type="match status" value="1"/>
</dbReference>
<keyword evidence="2 12" id="KW-0575">Peroxidase</keyword>
<dbReference type="EMBL" id="JBIRUI010000005">
    <property type="protein sequence ID" value="MFI1714521.1"/>
    <property type="molecule type" value="Genomic_DNA"/>
</dbReference>
<dbReference type="Proteomes" id="UP001611339">
    <property type="component" value="Unassembled WGS sequence"/>
</dbReference>
<keyword evidence="6" id="KW-0560">Oxidoreductase</keyword>
<evidence type="ECO:0000256" key="8">
    <source>
        <dbReference type="ARBA" id="ARBA00025737"/>
    </source>
</evidence>
<feature type="domain" description="Dyp-type peroxidase C-terminal" evidence="10">
    <location>
        <begin position="370"/>
        <end position="425"/>
    </location>
</feature>
<reference evidence="12 13" key="1">
    <citation type="submission" date="2024-10" db="EMBL/GenBank/DDBJ databases">
        <title>The Natural Products Discovery Center: Release of the First 8490 Sequenced Strains for Exploring Actinobacteria Biosynthetic Diversity.</title>
        <authorList>
            <person name="Kalkreuter E."/>
            <person name="Kautsar S.A."/>
            <person name="Yang D."/>
            <person name="Bader C.D."/>
            <person name="Teijaro C.N."/>
            <person name="Fluegel L."/>
            <person name="Davis C.M."/>
            <person name="Simpson J.R."/>
            <person name="Lauterbach L."/>
            <person name="Steele A.D."/>
            <person name="Gui C."/>
            <person name="Meng S."/>
            <person name="Li G."/>
            <person name="Viehrig K."/>
            <person name="Ye F."/>
            <person name="Su P."/>
            <person name="Kiefer A.F."/>
            <person name="Nichols A."/>
            <person name="Cepeda A.J."/>
            <person name="Yan W."/>
            <person name="Fan B."/>
            <person name="Jiang Y."/>
            <person name="Adhikari A."/>
            <person name="Zheng C.-J."/>
            <person name="Schuster L."/>
            <person name="Cowan T.M."/>
            <person name="Smanski M.J."/>
            <person name="Chevrette M.G."/>
            <person name="De Carvalho L.P.S."/>
            <person name="Shen B."/>
        </authorList>
    </citation>
    <scope>NUCLEOTIDE SEQUENCE [LARGE SCALE GENOMIC DNA]</scope>
    <source>
        <strain evidence="12 13">NPDC020602</strain>
    </source>
</reference>
<dbReference type="GO" id="GO:0004601">
    <property type="term" value="F:peroxidase activity"/>
    <property type="evidence" value="ECO:0007669"/>
    <property type="project" value="UniProtKB-KW"/>
</dbReference>
<evidence type="ECO:0000313" key="13">
    <source>
        <dbReference type="Proteomes" id="UP001611339"/>
    </source>
</evidence>
<comment type="caution">
    <text evidence="12">The sequence shown here is derived from an EMBL/GenBank/DDBJ whole genome shotgun (WGS) entry which is preliminary data.</text>
</comment>
<keyword evidence="7" id="KW-0408">Iron</keyword>
<keyword evidence="4" id="KW-0479">Metal-binding</keyword>
<evidence type="ECO:0000256" key="7">
    <source>
        <dbReference type="ARBA" id="ARBA00023004"/>
    </source>
</evidence>
<feature type="compositionally biased region" description="Basic and acidic residues" evidence="9">
    <location>
        <begin position="427"/>
        <end position="436"/>
    </location>
</feature>
<feature type="domain" description="DyP dimeric alpha+beta barrel" evidence="11">
    <location>
        <begin position="12"/>
        <end position="169"/>
    </location>
</feature>
<dbReference type="RefSeq" id="WP_398709005.1">
    <property type="nucleotide sequence ID" value="NZ_JBIRUI010000005.1"/>
</dbReference>
<dbReference type="SUPFAM" id="SSF54909">
    <property type="entry name" value="Dimeric alpha+beta barrel"/>
    <property type="match status" value="1"/>
</dbReference>
<comment type="cofactor">
    <cofactor evidence="1">
        <name>heme b</name>
        <dbReference type="ChEBI" id="CHEBI:60344"/>
    </cofactor>
</comment>
<evidence type="ECO:0000256" key="3">
    <source>
        <dbReference type="ARBA" id="ARBA00022617"/>
    </source>
</evidence>
<dbReference type="InterPro" id="IPR011008">
    <property type="entry name" value="Dimeric_a/b-barrel"/>
</dbReference>
<keyword evidence="5" id="KW-0732">Signal</keyword>
<evidence type="ECO:0000259" key="11">
    <source>
        <dbReference type="Pfam" id="PF21105"/>
    </source>
</evidence>
<evidence type="ECO:0000256" key="2">
    <source>
        <dbReference type="ARBA" id="ARBA00022559"/>
    </source>
</evidence>
<keyword evidence="13" id="KW-1185">Reference proteome</keyword>
<name>A0ABW7U9P7_9ACTN</name>
<evidence type="ECO:0000256" key="6">
    <source>
        <dbReference type="ARBA" id="ARBA00023002"/>
    </source>
</evidence>